<keyword evidence="6" id="KW-1185">Reference proteome</keyword>
<evidence type="ECO:0000256" key="2">
    <source>
        <dbReference type="ARBA" id="ARBA00016549"/>
    </source>
</evidence>
<dbReference type="EMBL" id="JAATTO010000008">
    <property type="protein sequence ID" value="MBC9977982.1"/>
    <property type="molecule type" value="Genomic_DNA"/>
</dbReference>
<dbReference type="InterPro" id="IPR005493">
    <property type="entry name" value="RraA/RraA-like"/>
</dbReference>
<dbReference type="Proteomes" id="UP000639516">
    <property type="component" value="Unassembled WGS sequence"/>
</dbReference>
<accession>A0ABR7U3M0</accession>
<dbReference type="NCBIfam" id="NF004850">
    <property type="entry name" value="PRK06201.1"/>
    <property type="match status" value="1"/>
</dbReference>
<dbReference type="RefSeq" id="WP_188107156.1">
    <property type="nucleotide sequence ID" value="NZ_JAANIH010000071.1"/>
</dbReference>
<sequence>MTIIIAANSVPKPPAELIEGFRNAPTSIISDNLSRLPGAVGLKPYHRSGKLVGAAFTVRTRPGDNLAIHRALELVGPSDVIVVDGGGDETRALVGEIMKNIAQWRKAEGYVIDGAIRDVAAFAGDDFPCFARAVIHRGPYKNGPGEINVPVTVGGSVISPGDIVVGDEDGVVSFPAAGAAALLEAVRVQIKREDETLKAIREGRYQGAYGKS</sequence>
<name>A0ABR7U3M0_9BRAD</name>
<evidence type="ECO:0000313" key="6">
    <source>
        <dbReference type="Proteomes" id="UP000639516"/>
    </source>
</evidence>
<evidence type="ECO:0000256" key="4">
    <source>
        <dbReference type="ARBA" id="ARBA00030169"/>
    </source>
</evidence>
<comment type="cofactor">
    <cofactor evidence="1">
        <name>a divalent metal cation</name>
        <dbReference type="ChEBI" id="CHEBI:60240"/>
    </cofactor>
</comment>
<dbReference type="SUPFAM" id="SSF89562">
    <property type="entry name" value="RraA-like"/>
    <property type="match status" value="1"/>
</dbReference>
<gene>
    <name evidence="5" type="ORF">HA482_07080</name>
</gene>
<dbReference type="CDD" id="cd16841">
    <property type="entry name" value="RraA_family"/>
    <property type="match status" value="1"/>
</dbReference>
<organism evidence="5 6">
    <name type="scientific">Bradyrhizobium campsiandrae</name>
    <dbReference type="NCBI Taxonomy" id="1729892"/>
    <lineage>
        <taxon>Bacteria</taxon>
        <taxon>Pseudomonadati</taxon>
        <taxon>Pseudomonadota</taxon>
        <taxon>Alphaproteobacteria</taxon>
        <taxon>Hyphomicrobiales</taxon>
        <taxon>Nitrobacteraceae</taxon>
        <taxon>Bradyrhizobium</taxon>
    </lineage>
</organism>
<dbReference type="InterPro" id="IPR036704">
    <property type="entry name" value="RraA/RraA-like_sf"/>
</dbReference>
<evidence type="ECO:0000256" key="1">
    <source>
        <dbReference type="ARBA" id="ARBA00001968"/>
    </source>
</evidence>
<dbReference type="Pfam" id="PF03737">
    <property type="entry name" value="RraA-like"/>
    <property type="match status" value="1"/>
</dbReference>
<evidence type="ECO:0000256" key="3">
    <source>
        <dbReference type="ARBA" id="ARBA00029596"/>
    </source>
</evidence>
<dbReference type="PANTHER" id="PTHR33254">
    <property type="entry name" value="4-HYDROXY-4-METHYL-2-OXOGLUTARATE ALDOLASE 3-RELATED"/>
    <property type="match status" value="1"/>
</dbReference>
<dbReference type="Gene3D" id="3.50.30.40">
    <property type="entry name" value="Ribonuclease E inhibitor RraA/RraA-like"/>
    <property type="match status" value="1"/>
</dbReference>
<proteinExistence type="predicted"/>
<evidence type="ECO:0000313" key="5">
    <source>
        <dbReference type="EMBL" id="MBC9977982.1"/>
    </source>
</evidence>
<protein>
    <recommendedName>
        <fullName evidence="2">Putative 4-hydroxy-4-methyl-2-oxoglutarate aldolase</fullName>
    </recommendedName>
    <alternativeName>
        <fullName evidence="3">Regulator of ribonuclease activity homolog</fullName>
    </alternativeName>
    <alternativeName>
        <fullName evidence="4">RraA-like protein</fullName>
    </alternativeName>
</protein>
<dbReference type="PANTHER" id="PTHR33254:SF4">
    <property type="entry name" value="4-HYDROXY-4-METHYL-2-OXOGLUTARATE ALDOLASE 3-RELATED"/>
    <property type="match status" value="1"/>
</dbReference>
<comment type="caution">
    <text evidence="5">The sequence shown here is derived from an EMBL/GenBank/DDBJ whole genome shotgun (WGS) entry which is preliminary data.</text>
</comment>
<reference evidence="5 6" key="1">
    <citation type="journal article" date="2020" name="Arch. Microbiol.">
        <title>Bradyrhizobium campsiandrae sp. nov., a nitrogen-fixing bacterial strain isolated from a native leguminous tree from the Amazon adapted to flooded conditions.</title>
        <authorList>
            <person name="Cabral Michel D."/>
            <person name="Martins da Costa E."/>
            <person name="Azarias Guimaraes A."/>
            <person name="Soares de Carvalho T."/>
            <person name="Santos de Castro Caputo P."/>
            <person name="Willems A."/>
            <person name="de Souza Moreira F.M."/>
        </authorList>
    </citation>
    <scope>NUCLEOTIDE SEQUENCE [LARGE SCALE GENOMIC DNA]</scope>
    <source>
        <strain evidence="6">INPA 384B</strain>
    </source>
</reference>